<accession>A0A8C6J5D7</accession>
<gene>
    <name evidence="5" type="primary">LOC101868752</name>
</gene>
<name>A0A8C6J5D7_MELUD</name>
<accession>A0A8V5FLJ5</accession>
<evidence type="ECO:0000313" key="5">
    <source>
        <dbReference type="Ensembl" id="ENSMUNP00000006897.2"/>
    </source>
</evidence>
<feature type="coiled-coil region" evidence="3">
    <location>
        <begin position="375"/>
        <end position="498"/>
    </location>
</feature>
<dbReference type="GO" id="GO:0008017">
    <property type="term" value="F:microtubule binding"/>
    <property type="evidence" value="ECO:0007669"/>
    <property type="project" value="InterPro"/>
</dbReference>
<evidence type="ECO:0000313" key="6">
    <source>
        <dbReference type="Proteomes" id="UP000694405"/>
    </source>
</evidence>
<dbReference type="Proteomes" id="UP000694405">
    <property type="component" value="Chromosome 4"/>
</dbReference>
<feature type="coiled-coil region" evidence="3">
    <location>
        <begin position="1"/>
        <end position="52"/>
    </location>
</feature>
<feature type="region of interest" description="Disordered" evidence="4">
    <location>
        <begin position="346"/>
        <end position="368"/>
    </location>
</feature>
<comment type="similarity">
    <text evidence="1">Belongs to the JAKMIP family.</text>
</comment>
<reference evidence="5" key="1">
    <citation type="submission" date="2020-03" db="EMBL/GenBank/DDBJ databases">
        <title>Melopsittacus undulatus (budgerigar) genome, bMelUnd1, maternal haplotype with Z.</title>
        <authorList>
            <person name="Gedman G."/>
            <person name="Mountcastle J."/>
            <person name="Haase B."/>
            <person name="Formenti G."/>
            <person name="Wright T."/>
            <person name="Apodaca J."/>
            <person name="Pelan S."/>
            <person name="Chow W."/>
            <person name="Rhie A."/>
            <person name="Howe K."/>
            <person name="Fedrigo O."/>
            <person name="Jarvis E.D."/>
        </authorList>
    </citation>
    <scope>NUCLEOTIDE SEQUENCE [LARGE SCALE GENOMIC DNA]</scope>
</reference>
<reference evidence="5" key="3">
    <citation type="submission" date="2025-09" db="UniProtKB">
        <authorList>
            <consortium name="Ensembl"/>
        </authorList>
    </citation>
    <scope>IDENTIFICATION</scope>
</reference>
<dbReference type="AlphaFoldDB" id="A0A8C6J5D7"/>
<reference evidence="5" key="2">
    <citation type="submission" date="2025-08" db="UniProtKB">
        <authorList>
            <consortium name="Ensembl"/>
        </authorList>
    </citation>
    <scope>IDENTIFICATION</scope>
</reference>
<dbReference type="InterPro" id="IPR024836">
    <property type="entry name" value="JAKMIP"/>
</dbReference>
<feature type="coiled-coil region" evidence="3">
    <location>
        <begin position="648"/>
        <end position="708"/>
    </location>
</feature>
<protein>
    <submittedName>
        <fullName evidence="5">Uncharacterized protein</fullName>
    </submittedName>
</protein>
<evidence type="ECO:0000256" key="4">
    <source>
        <dbReference type="SAM" id="MobiDB-lite"/>
    </source>
</evidence>
<dbReference type="PANTHER" id="PTHR18935:SF9">
    <property type="entry name" value="JANUS KINASE AND MICROTUBULE-INTERACTING PROTEIN 3"/>
    <property type="match status" value="1"/>
</dbReference>
<feature type="coiled-coil region" evidence="3">
    <location>
        <begin position="571"/>
        <end position="598"/>
    </location>
</feature>
<evidence type="ECO:0000256" key="1">
    <source>
        <dbReference type="ARBA" id="ARBA00005239"/>
    </source>
</evidence>
<feature type="coiled-coil region" evidence="3">
    <location>
        <begin position="106"/>
        <end position="291"/>
    </location>
</feature>
<organism evidence="5 6">
    <name type="scientific">Melopsittacus undulatus</name>
    <name type="common">Budgerigar</name>
    <name type="synonym">Psittacus undulatus</name>
    <dbReference type="NCBI Taxonomy" id="13146"/>
    <lineage>
        <taxon>Eukaryota</taxon>
        <taxon>Metazoa</taxon>
        <taxon>Chordata</taxon>
        <taxon>Craniata</taxon>
        <taxon>Vertebrata</taxon>
        <taxon>Euteleostomi</taxon>
        <taxon>Archelosauria</taxon>
        <taxon>Archosauria</taxon>
        <taxon>Dinosauria</taxon>
        <taxon>Saurischia</taxon>
        <taxon>Theropoda</taxon>
        <taxon>Coelurosauria</taxon>
        <taxon>Aves</taxon>
        <taxon>Neognathae</taxon>
        <taxon>Neoaves</taxon>
        <taxon>Telluraves</taxon>
        <taxon>Australaves</taxon>
        <taxon>Psittaciformes</taxon>
        <taxon>Psittaculidae</taxon>
        <taxon>Melopsittacus</taxon>
    </lineage>
</organism>
<dbReference type="InterPro" id="IPR031994">
    <property type="entry name" value="JAKMIP_C"/>
</dbReference>
<feature type="compositionally biased region" description="Polar residues" evidence="4">
    <location>
        <begin position="346"/>
        <end position="363"/>
    </location>
</feature>
<dbReference type="PANTHER" id="PTHR18935">
    <property type="entry name" value="GOLGIN SUBFAMILY A MEMBER 4-LIKE ISOFORM X1"/>
    <property type="match status" value="1"/>
</dbReference>
<keyword evidence="2 3" id="KW-0175">Coiled coil</keyword>
<proteinExistence type="inferred from homology"/>
<sequence>VSKLEREKNQEVKQIKEHEQHKSTVVVTELKVKLHEDKMKELQAVRETLLRQHEAELLRVIKIKDNEIQRLQTLLSAVRDGAPDKVKTVLLSEAKEEAKKGFEVEKIKMQQEISELKGAKKQVEEALTMVIQADKIKAAEIRSVYHLHQEEISRIKRECEREIRRLEQQLDEKDARRFQLKIAELSAIIRKLEDRNALLSEERNELLKRLREAESQYKPILDKNKRLSRKNEELSHALRRMENKLKFVTQENIAMRQRAGTIRRPSSLNDLDQEEREVDFLRLQVIEQQNIIDELSKTLETAGYVKSVMERDKLLRYRKQRKKMTRIPKPVVETFFGYDEEASLESDGSSISYQTDRTDQTPCTPEDDLEEGMAKEETELRFRQLTMEYQALQRAYALLQEQVGGTLDAEREVKTREQLQAEINRSQAQIQDLEKALAEQGQDMKWIEEKQALYRRNQELVEKIKQMEAEEARLKHDVQDAKDQNELLEFRILELEERERRSPAINFHHGPFTEGKSPLQVYCEAEGVTDIVVAELMKKLDILGDNANLTNEEQVVVIQARTVLTLAEKWLQQIEVTESALQQKMLDLENEKELFSKQKGYLDDELDFRKQSLDQAHKHILELEAMLYDALQQEAGAKISDLLSEEEKEKLKSAVEQWKRQVMSELRERDAQILRERMELIQHAQQRIKELEERIEGQKRQIKELEEK</sequence>
<dbReference type="GO" id="GO:0019900">
    <property type="term" value="F:kinase binding"/>
    <property type="evidence" value="ECO:0007669"/>
    <property type="project" value="InterPro"/>
</dbReference>
<evidence type="ECO:0000256" key="3">
    <source>
        <dbReference type="SAM" id="Coils"/>
    </source>
</evidence>
<dbReference type="Ensembl" id="ENSMUNT00000008007.2">
    <property type="protein sequence ID" value="ENSMUNP00000006897.2"/>
    <property type="gene ID" value="ENSMUNG00000005547.2"/>
</dbReference>
<dbReference type="Pfam" id="PF16034">
    <property type="entry name" value="JAKMIP_CC3"/>
    <property type="match status" value="1"/>
</dbReference>
<keyword evidence="6" id="KW-1185">Reference proteome</keyword>
<evidence type="ECO:0000256" key="2">
    <source>
        <dbReference type="ARBA" id="ARBA00023054"/>
    </source>
</evidence>